<dbReference type="CDD" id="cd18787">
    <property type="entry name" value="SF2_C_DEAD"/>
    <property type="match status" value="1"/>
</dbReference>
<dbReference type="GO" id="GO:0003724">
    <property type="term" value="F:RNA helicase activity"/>
    <property type="evidence" value="ECO:0007669"/>
    <property type="project" value="UniProtKB-EC"/>
</dbReference>
<gene>
    <name evidence="11" type="primary">DDX51</name>
    <name evidence="11" type="ORF">TR137302</name>
</gene>
<reference evidence="11" key="1">
    <citation type="submission" date="2016-01" db="EMBL/GenBank/DDBJ databases">
        <title>Reference transcriptome for the parasite Schistocephalus solidus: insights into the molecular evolution of parasitism.</title>
        <authorList>
            <person name="Hebert F.O."/>
            <person name="Grambauer S."/>
            <person name="Barber I."/>
            <person name="Landry C.R."/>
            <person name="Aubin-Horth N."/>
        </authorList>
    </citation>
    <scope>NUCLEOTIDE SEQUENCE</scope>
</reference>
<feature type="region of interest" description="Disordered" evidence="8">
    <location>
        <begin position="575"/>
        <end position="617"/>
    </location>
</feature>
<dbReference type="InterPro" id="IPR000629">
    <property type="entry name" value="RNA-helicase_DEAD-box_CS"/>
</dbReference>
<evidence type="ECO:0000256" key="4">
    <source>
        <dbReference type="ARBA" id="ARBA00022840"/>
    </source>
</evidence>
<protein>
    <recommendedName>
        <fullName evidence="7">ATP-dependent RNA helicase</fullName>
        <ecNumber evidence="7">3.6.4.13</ecNumber>
    </recommendedName>
</protein>
<evidence type="ECO:0000256" key="6">
    <source>
        <dbReference type="RuleBase" id="RU000492"/>
    </source>
</evidence>
<keyword evidence="2 6" id="KW-0378">Hydrolase</keyword>
<dbReference type="PROSITE" id="PS51194">
    <property type="entry name" value="HELICASE_CTER"/>
    <property type="match status" value="1"/>
</dbReference>
<feature type="domain" description="Helicase C-terminal" evidence="10">
    <location>
        <begin position="385"/>
        <end position="554"/>
    </location>
</feature>
<sequence>MNSAAADAQRIRKEDVVIGGFTLVRDKQRYTKPQVKEVLPHWISSPVTCSSDLSKGIRVKKSALLEKFLVKNLRSMGIKRLFPVQSTVIPYILDFYAGRAPLFFGHPRDICISAPTGSGKTLAYALPIVQLLNSSSVHVIRAVVILPVRDLAKQAEETFKRLIASTSLRVVLLAGEGSFASEQQEIYFNAEGHISPPDVVVCTPGRLVDHVYNTPGFCLEHVRFLIIDEADRVITEEKQDWYNVFEGALYGAMHLSSSKDLAIQDLVRSHPLPTIDSQCTMASCTLQKILLSATLTHDPGPLKRFRLNFPRLFLATSLFEDVSSQTCLAPSDEPSKVTTEEDRIVNKYTLRFDAYPLPDHRNVKPPISVGGASTGGVGVFSIPSGLKEFVVEITDHHKPPFLAYLVRKLGHEKVLCFTNSRESTKRLAFLMSKFNGLQARALYAGLPLPKRSRILKEFGSGGVQLLICTDAVSRGIDIDSVSCVVSYELPTSTKTYVHRIGRTARAGKTGVTYTLLLHNQVRHFKMRLRAVGMGKVKNFPFHASKLRPYEQDYQNALSELKKSFQSRTVHPSSVINGQAGKINKNASSSAQATHRAAADVNAKMRGSGEKAQMDPTS</sequence>
<evidence type="ECO:0000256" key="3">
    <source>
        <dbReference type="ARBA" id="ARBA00022806"/>
    </source>
</evidence>
<organism evidence="11">
    <name type="scientific">Schistocephalus solidus</name>
    <name type="common">Tapeworm</name>
    <dbReference type="NCBI Taxonomy" id="70667"/>
    <lineage>
        <taxon>Eukaryota</taxon>
        <taxon>Metazoa</taxon>
        <taxon>Spiralia</taxon>
        <taxon>Lophotrochozoa</taxon>
        <taxon>Platyhelminthes</taxon>
        <taxon>Cestoda</taxon>
        <taxon>Eucestoda</taxon>
        <taxon>Diphyllobothriidea</taxon>
        <taxon>Diphyllobothriidae</taxon>
        <taxon>Schistocephalus</taxon>
    </lineage>
</organism>
<comment type="function">
    <text evidence="7">RNA helicase.</text>
</comment>
<dbReference type="InterPro" id="IPR001650">
    <property type="entry name" value="Helicase_C-like"/>
</dbReference>
<evidence type="ECO:0000256" key="2">
    <source>
        <dbReference type="ARBA" id="ARBA00022801"/>
    </source>
</evidence>
<dbReference type="InterPro" id="IPR014001">
    <property type="entry name" value="Helicase_ATP-bd"/>
</dbReference>
<dbReference type="GO" id="GO:0016787">
    <property type="term" value="F:hydrolase activity"/>
    <property type="evidence" value="ECO:0007669"/>
    <property type="project" value="UniProtKB-KW"/>
</dbReference>
<accession>A0A0X3P3Z7</accession>
<dbReference type="InterPro" id="IPR027417">
    <property type="entry name" value="P-loop_NTPase"/>
</dbReference>
<dbReference type="SUPFAM" id="SSF52540">
    <property type="entry name" value="P-loop containing nucleoside triphosphate hydrolases"/>
    <property type="match status" value="1"/>
</dbReference>
<dbReference type="Pfam" id="PF00271">
    <property type="entry name" value="Helicase_C"/>
    <property type="match status" value="1"/>
</dbReference>
<comment type="domain">
    <text evidence="7">The Q motif is unique to and characteristic of the DEAD box family of RNA helicases and controls ATP binding and hydrolysis.</text>
</comment>
<dbReference type="EC" id="3.6.4.13" evidence="7"/>
<dbReference type="GO" id="GO:0003723">
    <property type="term" value="F:RNA binding"/>
    <property type="evidence" value="ECO:0007669"/>
    <property type="project" value="UniProtKB-UniRule"/>
</dbReference>
<evidence type="ECO:0000256" key="5">
    <source>
        <dbReference type="ARBA" id="ARBA00022884"/>
    </source>
</evidence>
<feature type="domain" description="Helicase ATP-binding" evidence="9">
    <location>
        <begin position="101"/>
        <end position="313"/>
    </location>
</feature>
<keyword evidence="1 6" id="KW-0547">Nucleotide-binding</keyword>
<keyword evidence="5 7" id="KW-0694">RNA-binding</keyword>
<dbReference type="Pfam" id="PF00270">
    <property type="entry name" value="DEAD"/>
    <property type="match status" value="1"/>
</dbReference>
<dbReference type="InterPro" id="IPR011545">
    <property type="entry name" value="DEAD/DEAH_box_helicase_dom"/>
</dbReference>
<dbReference type="SMART" id="SM00490">
    <property type="entry name" value="HELICc"/>
    <property type="match status" value="1"/>
</dbReference>
<dbReference type="Gene3D" id="3.40.50.300">
    <property type="entry name" value="P-loop containing nucleotide triphosphate hydrolases"/>
    <property type="match status" value="2"/>
</dbReference>
<evidence type="ECO:0000259" key="9">
    <source>
        <dbReference type="PROSITE" id="PS51192"/>
    </source>
</evidence>
<feature type="compositionally biased region" description="Basic and acidic residues" evidence="8">
    <location>
        <begin position="606"/>
        <end position="617"/>
    </location>
</feature>
<dbReference type="EMBL" id="GEEE01016852">
    <property type="protein sequence ID" value="JAP46373.1"/>
    <property type="molecule type" value="Transcribed_RNA"/>
</dbReference>
<name>A0A0X3P3Z7_SCHSO</name>
<proteinExistence type="inferred from homology"/>
<evidence type="ECO:0000256" key="1">
    <source>
        <dbReference type="ARBA" id="ARBA00022741"/>
    </source>
</evidence>
<evidence type="ECO:0000256" key="8">
    <source>
        <dbReference type="SAM" id="MobiDB-lite"/>
    </source>
</evidence>
<evidence type="ECO:0000313" key="11">
    <source>
        <dbReference type="EMBL" id="JAP46373.1"/>
    </source>
</evidence>
<comment type="similarity">
    <text evidence="6">Belongs to the DEAD box helicase family.</text>
</comment>
<dbReference type="SMART" id="SM00487">
    <property type="entry name" value="DEXDc"/>
    <property type="match status" value="1"/>
</dbReference>
<dbReference type="CDD" id="cd17956">
    <property type="entry name" value="DEADc_DDX51"/>
    <property type="match status" value="1"/>
</dbReference>
<dbReference type="PROSITE" id="PS00039">
    <property type="entry name" value="DEAD_ATP_HELICASE"/>
    <property type="match status" value="1"/>
</dbReference>
<comment type="catalytic activity">
    <reaction evidence="7">
        <text>ATP + H2O = ADP + phosphate + H(+)</text>
        <dbReference type="Rhea" id="RHEA:13065"/>
        <dbReference type="ChEBI" id="CHEBI:15377"/>
        <dbReference type="ChEBI" id="CHEBI:15378"/>
        <dbReference type="ChEBI" id="CHEBI:30616"/>
        <dbReference type="ChEBI" id="CHEBI:43474"/>
        <dbReference type="ChEBI" id="CHEBI:456216"/>
        <dbReference type="EC" id="3.6.4.13"/>
    </reaction>
</comment>
<evidence type="ECO:0000256" key="7">
    <source>
        <dbReference type="RuleBase" id="RU365068"/>
    </source>
</evidence>
<dbReference type="PANTHER" id="PTHR24031">
    <property type="entry name" value="RNA HELICASE"/>
    <property type="match status" value="1"/>
</dbReference>
<evidence type="ECO:0000259" key="10">
    <source>
        <dbReference type="PROSITE" id="PS51194"/>
    </source>
</evidence>
<keyword evidence="4 6" id="KW-0067">ATP-binding</keyword>
<keyword evidence="3 6" id="KW-0347">Helicase</keyword>
<dbReference type="GO" id="GO:0005524">
    <property type="term" value="F:ATP binding"/>
    <property type="evidence" value="ECO:0007669"/>
    <property type="project" value="UniProtKB-UniRule"/>
</dbReference>
<dbReference type="AlphaFoldDB" id="A0A0X3P3Z7"/>
<dbReference type="PROSITE" id="PS51192">
    <property type="entry name" value="HELICASE_ATP_BIND_1"/>
    <property type="match status" value="1"/>
</dbReference>